<dbReference type="GO" id="GO:0008982">
    <property type="term" value="F:protein-N(PI)-phosphohistidine-sugar phosphotransferase activity"/>
    <property type="evidence" value="ECO:0007669"/>
    <property type="project" value="InterPro"/>
</dbReference>
<proteinExistence type="predicted"/>
<name>A0A532V7A8_UNCT6</name>
<evidence type="ECO:0000313" key="10">
    <source>
        <dbReference type="Proteomes" id="UP000317778"/>
    </source>
</evidence>
<comment type="subcellular location">
    <subcellularLocation>
        <location evidence="1">Cytoplasm</location>
    </subcellularLocation>
</comment>
<accession>A0A532V7A8</accession>
<dbReference type="GO" id="GO:0009401">
    <property type="term" value="P:phosphoenolpyruvate-dependent sugar phosphotransferase system"/>
    <property type="evidence" value="ECO:0007669"/>
    <property type="project" value="UniProtKB-KW"/>
</dbReference>
<keyword evidence="2" id="KW-0813">Transport</keyword>
<sequence>MSAIEWFRVDDRLIHGQVMVGWVLVLDIPRIILANDRVATDAWHQDTLRTVVTSFSEGVKLEMLRLSETVAYVENNRLKGRQMILVESVSDVEALYRQGLSLPVLNLGGVHSRQGREKFLSFLYLDSSEIEAILRLSRKGIKVIARDLPGSRAVDVVKLIKRKRR</sequence>
<evidence type="ECO:0000256" key="5">
    <source>
        <dbReference type="ARBA" id="ARBA00022679"/>
    </source>
</evidence>
<evidence type="ECO:0000256" key="4">
    <source>
        <dbReference type="ARBA" id="ARBA00022597"/>
    </source>
</evidence>
<dbReference type="Proteomes" id="UP000317778">
    <property type="component" value="Unassembled WGS sequence"/>
</dbReference>
<keyword evidence="3" id="KW-0963">Cytoplasm</keyword>
<organism evidence="9 10">
    <name type="scientific">candidate division TA06 bacterium B3_TA06</name>
    <dbReference type="NCBI Taxonomy" id="2012487"/>
    <lineage>
        <taxon>Bacteria</taxon>
        <taxon>Bacteria division TA06</taxon>
    </lineage>
</organism>
<keyword evidence="5" id="KW-0808">Transferase</keyword>
<evidence type="ECO:0000256" key="7">
    <source>
        <dbReference type="ARBA" id="ARBA00022777"/>
    </source>
</evidence>
<comment type="caution">
    <text evidence="9">The sequence shown here is derived from an EMBL/GenBank/DDBJ whole genome shotgun (WGS) entry which is preliminary data.</text>
</comment>
<dbReference type="PROSITE" id="PS51101">
    <property type="entry name" value="PTS_EIIB_TYPE_4"/>
    <property type="match status" value="1"/>
</dbReference>
<evidence type="ECO:0000256" key="3">
    <source>
        <dbReference type="ARBA" id="ARBA00022490"/>
    </source>
</evidence>
<dbReference type="Pfam" id="PF03830">
    <property type="entry name" value="PTSIIB_sorb"/>
    <property type="match status" value="1"/>
</dbReference>
<keyword evidence="4" id="KW-0762">Sugar transport</keyword>
<evidence type="ECO:0000256" key="1">
    <source>
        <dbReference type="ARBA" id="ARBA00004496"/>
    </source>
</evidence>
<evidence type="ECO:0000313" key="9">
    <source>
        <dbReference type="EMBL" id="TKJ43084.1"/>
    </source>
</evidence>
<evidence type="ECO:0000256" key="6">
    <source>
        <dbReference type="ARBA" id="ARBA00022683"/>
    </source>
</evidence>
<keyword evidence="6" id="KW-0598">Phosphotransferase system</keyword>
<feature type="domain" description="PTS EIIB type-4" evidence="8">
    <location>
        <begin position="1"/>
        <end position="165"/>
    </location>
</feature>
<dbReference type="EMBL" id="NJBO01000006">
    <property type="protein sequence ID" value="TKJ43084.1"/>
    <property type="molecule type" value="Genomic_DNA"/>
</dbReference>
<gene>
    <name evidence="9" type="ORF">CEE36_04875</name>
</gene>
<evidence type="ECO:0000259" key="8">
    <source>
        <dbReference type="PROSITE" id="PS51101"/>
    </source>
</evidence>
<dbReference type="GO" id="GO:0005737">
    <property type="term" value="C:cytoplasm"/>
    <property type="evidence" value="ECO:0007669"/>
    <property type="project" value="UniProtKB-SubCell"/>
</dbReference>
<dbReference type="GO" id="GO:0016301">
    <property type="term" value="F:kinase activity"/>
    <property type="evidence" value="ECO:0007669"/>
    <property type="project" value="UniProtKB-KW"/>
</dbReference>
<reference evidence="9 10" key="1">
    <citation type="submission" date="2017-06" db="EMBL/GenBank/DDBJ databases">
        <title>Novel microbial phyla capable of carbon fixation and sulfur reduction in deep-sea sediments.</title>
        <authorList>
            <person name="Huang J."/>
            <person name="Baker B."/>
            <person name="Wang Y."/>
        </authorList>
    </citation>
    <scope>NUCLEOTIDE SEQUENCE [LARGE SCALE GENOMIC DNA]</scope>
    <source>
        <strain evidence="9">B3_TA06</strain>
    </source>
</reference>
<keyword evidence="7" id="KW-0418">Kinase</keyword>
<protein>
    <recommendedName>
        <fullName evidence="8">PTS EIIB type-4 domain-containing protein</fullName>
    </recommendedName>
</protein>
<dbReference type="AlphaFoldDB" id="A0A532V7A8"/>
<dbReference type="SUPFAM" id="SSF52728">
    <property type="entry name" value="PTS IIb component"/>
    <property type="match status" value="1"/>
</dbReference>
<dbReference type="InterPro" id="IPR036667">
    <property type="entry name" value="PTS_IIB_sorbose-sp_sf"/>
</dbReference>
<evidence type="ECO:0000256" key="2">
    <source>
        <dbReference type="ARBA" id="ARBA00022448"/>
    </source>
</evidence>
<dbReference type="InterPro" id="IPR004720">
    <property type="entry name" value="PTS_IIB_sorbose-sp"/>
</dbReference>
<dbReference type="Gene3D" id="3.40.35.10">
    <property type="entry name" value="Phosphotransferase system, sorbose subfamily IIB component"/>
    <property type="match status" value="1"/>
</dbReference>